<sequence>MPQARHVRRHRIRHACCGERIAPTANGDRRKCAIAVISIGEIVRCAQYMPFGARCIYATPLCAAHGRCATRARISIPQNVGRAGRCVTVESGIRSRAGMHREQEGAQARIRPG</sequence>
<gene>
    <name evidence="1" type="ORF">D1006_36680</name>
</gene>
<name>A0A4Q2A917_9BURK</name>
<evidence type="ECO:0000313" key="1">
    <source>
        <dbReference type="EMBL" id="RXV65585.1"/>
    </source>
</evidence>
<organism evidence="1 2">
    <name type="scientific">Burkholderia stabilis</name>
    <dbReference type="NCBI Taxonomy" id="95485"/>
    <lineage>
        <taxon>Bacteria</taxon>
        <taxon>Pseudomonadati</taxon>
        <taxon>Pseudomonadota</taxon>
        <taxon>Betaproteobacteria</taxon>
        <taxon>Burkholderiales</taxon>
        <taxon>Burkholderiaceae</taxon>
        <taxon>Burkholderia</taxon>
        <taxon>Burkholderia cepacia complex</taxon>
    </lineage>
</organism>
<accession>A0A4Q2A917</accession>
<reference evidence="1 2" key="1">
    <citation type="submission" date="2018-08" db="EMBL/GenBank/DDBJ databases">
        <title>Mountain-cultivated ginseng endophyte, Burkholderia stabilis and its activity against ginseng root rot disease.</title>
        <authorList>
            <person name="Tapan Kumar M."/>
            <person name="Bae H."/>
            <person name="Shanmugam G."/>
            <person name="Jeon J."/>
        </authorList>
    </citation>
    <scope>NUCLEOTIDE SEQUENCE [LARGE SCALE GENOMIC DNA]</scope>
    <source>
        <strain evidence="1 2">EB159</strain>
    </source>
</reference>
<dbReference type="Proteomes" id="UP000289650">
    <property type="component" value="Unassembled WGS sequence"/>
</dbReference>
<dbReference type="AlphaFoldDB" id="A0A4Q2A917"/>
<proteinExistence type="predicted"/>
<evidence type="ECO:0000313" key="2">
    <source>
        <dbReference type="Proteomes" id="UP000289650"/>
    </source>
</evidence>
<protein>
    <submittedName>
        <fullName evidence="1">Uncharacterized protein</fullName>
    </submittedName>
</protein>
<dbReference type="EMBL" id="QWEX01000003">
    <property type="protein sequence ID" value="RXV65585.1"/>
    <property type="molecule type" value="Genomic_DNA"/>
</dbReference>
<dbReference type="OrthoDB" id="9959173at2"/>
<comment type="caution">
    <text evidence="1">The sequence shown here is derived from an EMBL/GenBank/DDBJ whole genome shotgun (WGS) entry which is preliminary data.</text>
</comment>